<feature type="domain" description="Peptidase S8/S53" evidence="8">
    <location>
        <begin position="177"/>
        <end position="396"/>
    </location>
</feature>
<dbReference type="GO" id="GO:0004252">
    <property type="term" value="F:serine-type endopeptidase activity"/>
    <property type="evidence" value="ECO:0007669"/>
    <property type="project" value="UniProtKB-UniRule"/>
</dbReference>
<dbReference type="AlphaFoldDB" id="B2G3W2"/>
<dbReference type="OrthoDB" id="206201at2759"/>
<feature type="active site" description="Charge relay system" evidence="5">
    <location>
        <position position="210"/>
    </location>
</feature>
<gene>
    <name evidence="9" type="primary">ZrP_YCR045C</name>
    <name evidence="9" type="ORF">Zrou_10p8P</name>
    <name evidence="10" type="ORF">ZYGR_0AK03800</name>
</gene>
<evidence type="ECO:0000313" key="11">
    <source>
        <dbReference type="Proteomes" id="UP000187013"/>
    </source>
</evidence>
<dbReference type="EMBL" id="BDGX01000037">
    <property type="protein sequence ID" value="GAV53878.1"/>
    <property type="molecule type" value="Genomic_DNA"/>
</dbReference>
<dbReference type="PROSITE" id="PS00137">
    <property type="entry name" value="SUBTILASE_HIS"/>
    <property type="match status" value="1"/>
</dbReference>
<dbReference type="MEROPS" id="S08.A50"/>
<dbReference type="SUPFAM" id="SSF52743">
    <property type="entry name" value="Subtilisin-like"/>
    <property type="match status" value="1"/>
</dbReference>
<accession>B2G3W2</accession>
<dbReference type="GO" id="GO:0006508">
    <property type="term" value="P:proteolysis"/>
    <property type="evidence" value="ECO:0007669"/>
    <property type="project" value="UniProtKB-KW"/>
</dbReference>
<dbReference type="EMBL" id="AM989978">
    <property type="protein sequence ID" value="CAQ43271.1"/>
    <property type="molecule type" value="Genomic_DNA"/>
</dbReference>
<dbReference type="InterPro" id="IPR034193">
    <property type="entry name" value="PCSK9_ProteinaseK-like"/>
</dbReference>
<reference evidence="10 11" key="2">
    <citation type="submission" date="2016-08" db="EMBL/GenBank/DDBJ databases">
        <title>Draft genome sequence of allopolyploid Zygosaccharomyces rouxii.</title>
        <authorList>
            <person name="Watanabe J."/>
            <person name="Uehara K."/>
            <person name="Mogi Y."/>
            <person name="Tsukioka Y."/>
        </authorList>
    </citation>
    <scope>NUCLEOTIDE SEQUENCE [LARGE SCALE GENOMIC DNA]</scope>
    <source>
        <strain evidence="10 11">NBRC 110957</strain>
    </source>
</reference>
<feature type="active site" description="Charge relay system" evidence="5">
    <location>
        <position position="179"/>
    </location>
</feature>
<sequence length="507" mass="56165">MRVSPVLFSLLIGSVSAEEYLIRFKSPNGFQFFMESAKDHTKTFKEFFHNKISRTFSFGSFRGITVDISQDVVEKIRNNPLVAELVPNIQFKAFDDVSDLPELELHYSGDNRSDESGDDDGYNPYKVKVQDEAPRHLARLSRRASLPYEFDDEHKYEESFNYYYYKWHKGRSVNAYIIDTGIYKDHEDFCGRAVFGQDFTGEGPGDGNGHGTHVAGIVGSRTFGVAKKVNLVEVKALNNRGQGNLTTVISAVEFAVNHCRSSGKKGCVANLSLGAIRNSVINQAIKAAYEAGLIVVVAAGNSNINSCWNSPASAPEAITVGAFDDRTDTIAKFSNWGPCVDIFASGVKVKSLSAFPPHKPIMFSGTSMASPSVTGFVAILLDKGVEPEKVKDKIVELSTPDILQKRTLFFKPGTPNRIIFNGVEKDDDEYDDAIYPIVDIETLVQELQNYQPPPSLEFNKDGKFDIINFKDDVPLPIGTIDLTKRKILSPAVNKKLIFNSLKKGKLI</sequence>
<evidence type="ECO:0000256" key="7">
    <source>
        <dbReference type="SAM" id="SignalP"/>
    </source>
</evidence>
<name>B2G3W2_ZYGRO</name>
<protein>
    <submittedName>
        <fullName evidence="9">Putative subtilase-type proteinase YCR045C</fullName>
    </submittedName>
</protein>
<dbReference type="FunFam" id="3.40.50.200:FF:000007">
    <property type="entry name" value="Subtilisin-like serine protease"/>
    <property type="match status" value="1"/>
</dbReference>
<dbReference type="PROSITE" id="PS00138">
    <property type="entry name" value="SUBTILASE_SER"/>
    <property type="match status" value="1"/>
</dbReference>
<organism evidence="9">
    <name type="scientific">Zygosaccharomyces rouxii</name>
    <dbReference type="NCBI Taxonomy" id="4956"/>
    <lineage>
        <taxon>Eukaryota</taxon>
        <taxon>Fungi</taxon>
        <taxon>Dikarya</taxon>
        <taxon>Ascomycota</taxon>
        <taxon>Saccharomycotina</taxon>
        <taxon>Saccharomycetes</taxon>
        <taxon>Saccharomycetales</taxon>
        <taxon>Saccharomycetaceae</taxon>
        <taxon>Zygosaccharomyces</taxon>
    </lineage>
</organism>
<dbReference type="InterPro" id="IPR015500">
    <property type="entry name" value="Peptidase_S8_subtilisin-rel"/>
</dbReference>
<dbReference type="PRINTS" id="PR00723">
    <property type="entry name" value="SUBTILISIN"/>
</dbReference>
<feature type="chain" id="PRO_5002777823" evidence="7">
    <location>
        <begin position="18"/>
        <end position="507"/>
    </location>
</feature>
<dbReference type="CDD" id="cd04077">
    <property type="entry name" value="Peptidases_S8_PCSK9_ProteinaseK_like"/>
    <property type="match status" value="1"/>
</dbReference>
<keyword evidence="3 5" id="KW-0378">Hydrolase</keyword>
<feature type="active site" description="Charge relay system" evidence="5">
    <location>
        <position position="367"/>
    </location>
</feature>
<dbReference type="PANTHER" id="PTHR43806">
    <property type="entry name" value="PEPTIDASE S8"/>
    <property type="match status" value="1"/>
</dbReference>
<dbReference type="InterPro" id="IPR023828">
    <property type="entry name" value="Peptidase_S8_Ser-AS"/>
</dbReference>
<keyword evidence="4 5" id="KW-0720">Serine protease</keyword>
<dbReference type="GO" id="GO:0030435">
    <property type="term" value="P:sporulation resulting in formation of a cellular spore"/>
    <property type="evidence" value="ECO:0007669"/>
    <property type="project" value="UniProtKB-ARBA"/>
</dbReference>
<feature type="signal peptide" evidence="7">
    <location>
        <begin position="1"/>
        <end position="17"/>
    </location>
</feature>
<comment type="similarity">
    <text evidence="1 5 6">Belongs to the peptidase S8 family.</text>
</comment>
<dbReference type="PROSITE" id="PS51892">
    <property type="entry name" value="SUBTILASE"/>
    <property type="match status" value="1"/>
</dbReference>
<dbReference type="InterPro" id="IPR000209">
    <property type="entry name" value="Peptidase_S8/S53_dom"/>
</dbReference>
<evidence type="ECO:0000259" key="8">
    <source>
        <dbReference type="Pfam" id="PF00082"/>
    </source>
</evidence>
<keyword evidence="7" id="KW-0732">Signal</keyword>
<proteinExistence type="inferred from homology"/>
<dbReference type="InterPro" id="IPR022398">
    <property type="entry name" value="Peptidase_S8_His-AS"/>
</dbReference>
<evidence type="ECO:0000313" key="9">
    <source>
        <dbReference type="EMBL" id="CAQ43271.1"/>
    </source>
</evidence>
<evidence type="ECO:0000256" key="5">
    <source>
        <dbReference type="PROSITE-ProRule" id="PRU01240"/>
    </source>
</evidence>
<evidence type="ECO:0000256" key="1">
    <source>
        <dbReference type="ARBA" id="ARBA00011073"/>
    </source>
</evidence>
<dbReference type="Gene3D" id="3.40.50.200">
    <property type="entry name" value="Peptidase S8/S53 domain"/>
    <property type="match status" value="1"/>
</dbReference>
<dbReference type="PROSITE" id="PS00136">
    <property type="entry name" value="SUBTILASE_ASP"/>
    <property type="match status" value="1"/>
</dbReference>
<dbReference type="PANTHER" id="PTHR43806:SF13">
    <property type="entry name" value="SUBTILASE-TYPE PROTEINASE RRT12"/>
    <property type="match status" value="1"/>
</dbReference>
<dbReference type="InterPro" id="IPR036852">
    <property type="entry name" value="Peptidase_S8/S53_dom_sf"/>
</dbReference>
<dbReference type="Proteomes" id="UP000187013">
    <property type="component" value="Unassembled WGS sequence"/>
</dbReference>
<dbReference type="InterPro" id="IPR023827">
    <property type="entry name" value="Peptidase_S8_Asp-AS"/>
</dbReference>
<evidence type="ECO:0000313" key="10">
    <source>
        <dbReference type="EMBL" id="GAV53878.1"/>
    </source>
</evidence>
<evidence type="ECO:0000256" key="3">
    <source>
        <dbReference type="ARBA" id="ARBA00022801"/>
    </source>
</evidence>
<dbReference type="InterPro" id="IPR050131">
    <property type="entry name" value="Peptidase_S8_subtilisin-like"/>
</dbReference>
<keyword evidence="2 5" id="KW-0645">Protease</keyword>
<evidence type="ECO:0000256" key="6">
    <source>
        <dbReference type="RuleBase" id="RU003355"/>
    </source>
</evidence>
<dbReference type="Pfam" id="PF00082">
    <property type="entry name" value="Peptidase_S8"/>
    <property type="match status" value="1"/>
</dbReference>
<evidence type="ECO:0000256" key="4">
    <source>
        <dbReference type="ARBA" id="ARBA00022825"/>
    </source>
</evidence>
<evidence type="ECO:0000256" key="2">
    <source>
        <dbReference type="ARBA" id="ARBA00022670"/>
    </source>
</evidence>
<reference evidence="9" key="1">
    <citation type="journal article" date="2008" name="Yeast">
        <title>Recent allopolyploid origin of Zygosaccharomyces rouxii strain ATCC 42981.</title>
        <authorList>
            <person name="Gordon J.L."/>
            <person name="Wolfe K.H."/>
        </authorList>
    </citation>
    <scope>NUCLEOTIDE SEQUENCE</scope>
    <source>
        <strain evidence="9">ATCC 42981</strain>
    </source>
</reference>